<proteinExistence type="predicted"/>
<reference evidence="1" key="1">
    <citation type="submission" date="2022-04" db="EMBL/GenBank/DDBJ databases">
        <title>Carnegiea gigantea Genome sequencing and assembly v2.</title>
        <authorList>
            <person name="Copetti D."/>
            <person name="Sanderson M.J."/>
            <person name="Burquez A."/>
            <person name="Wojciechowski M.F."/>
        </authorList>
    </citation>
    <scope>NUCLEOTIDE SEQUENCE</scope>
    <source>
        <strain evidence="1">SGP5-SGP5p</strain>
        <tissue evidence="1">Aerial part</tissue>
    </source>
</reference>
<dbReference type="Proteomes" id="UP001153076">
    <property type="component" value="Unassembled WGS sequence"/>
</dbReference>
<keyword evidence="2" id="KW-1185">Reference proteome</keyword>
<comment type="caution">
    <text evidence="1">The sequence shown here is derived from an EMBL/GenBank/DDBJ whole genome shotgun (WGS) entry which is preliminary data.</text>
</comment>
<gene>
    <name evidence="1" type="ORF">Cgig2_022697</name>
</gene>
<evidence type="ECO:0000313" key="2">
    <source>
        <dbReference type="Proteomes" id="UP001153076"/>
    </source>
</evidence>
<organism evidence="1 2">
    <name type="scientific">Carnegiea gigantea</name>
    <dbReference type="NCBI Taxonomy" id="171969"/>
    <lineage>
        <taxon>Eukaryota</taxon>
        <taxon>Viridiplantae</taxon>
        <taxon>Streptophyta</taxon>
        <taxon>Embryophyta</taxon>
        <taxon>Tracheophyta</taxon>
        <taxon>Spermatophyta</taxon>
        <taxon>Magnoliopsida</taxon>
        <taxon>eudicotyledons</taxon>
        <taxon>Gunneridae</taxon>
        <taxon>Pentapetalae</taxon>
        <taxon>Caryophyllales</taxon>
        <taxon>Cactineae</taxon>
        <taxon>Cactaceae</taxon>
        <taxon>Cactoideae</taxon>
        <taxon>Echinocereeae</taxon>
        <taxon>Carnegiea</taxon>
    </lineage>
</organism>
<dbReference type="EMBL" id="JAKOGI010000824">
    <property type="protein sequence ID" value="KAJ8430095.1"/>
    <property type="molecule type" value="Genomic_DNA"/>
</dbReference>
<protein>
    <submittedName>
        <fullName evidence="1">Uncharacterized protein</fullName>
    </submittedName>
</protein>
<evidence type="ECO:0000313" key="1">
    <source>
        <dbReference type="EMBL" id="KAJ8430095.1"/>
    </source>
</evidence>
<name>A0A9Q1Q6G6_9CARY</name>
<accession>A0A9Q1Q6G6</accession>
<sequence length="163" mass="18022">MDTGGFVGRVLPLRPPISSQPPSLSALVTPSIATSSIAEFHFFIPALSQSWVTPSIDPVLGLQSIFKQKSHHLRQFSLQWSNDAVSAACFSCLCFFGGNPSRKETRAEGGPSREISSRSPSSRRRWTNFLLAVNVLVYVTQIATQGKLKLWGAKVRSQNRNYR</sequence>
<dbReference type="OrthoDB" id="1699112at2759"/>
<dbReference type="AlphaFoldDB" id="A0A9Q1Q6G6"/>